<name>A0A3N4LXI3_9PEZI</name>
<dbReference type="FunCoup" id="A0A3N4LXI3">
    <property type="interactions" value="39"/>
</dbReference>
<dbReference type="GO" id="GO:0106335">
    <property type="term" value="F:tRNA (5-carboxymethyluridine(34)-5-O)-methyltransferase activity"/>
    <property type="evidence" value="ECO:0007669"/>
    <property type="project" value="TreeGrafter"/>
</dbReference>
<dbReference type="OrthoDB" id="271595at2759"/>
<gene>
    <name evidence="4" type="ORF">L211DRAFT_706661</name>
</gene>
<dbReference type="InterPro" id="IPR013216">
    <property type="entry name" value="Methyltransf_11"/>
</dbReference>
<evidence type="ECO:0000259" key="3">
    <source>
        <dbReference type="Pfam" id="PF08241"/>
    </source>
</evidence>
<dbReference type="GO" id="GO:0005737">
    <property type="term" value="C:cytoplasm"/>
    <property type="evidence" value="ECO:0007669"/>
    <property type="project" value="TreeGrafter"/>
</dbReference>
<keyword evidence="5" id="KW-1185">Reference proteome</keyword>
<dbReference type="Gene3D" id="3.40.50.150">
    <property type="entry name" value="Vaccinia Virus protein VP39"/>
    <property type="match status" value="1"/>
</dbReference>
<keyword evidence="2 4" id="KW-0808">Transferase</keyword>
<dbReference type="Proteomes" id="UP000267821">
    <property type="component" value="Unassembled WGS sequence"/>
</dbReference>
<dbReference type="PANTHER" id="PTHR13069:SF21">
    <property type="entry name" value="ALKYLATED DNA REPAIR PROTEIN ALKB HOMOLOG 8"/>
    <property type="match status" value="1"/>
</dbReference>
<keyword evidence="1 4" id="KW-0489">Methyltransferase</keyword>
<dbReference type="CDD" id="cd02440">
    <property type="entry name" value="AdoMet_MTases"/>
    <property type="match status" value="1"/>
</dbReference>
<dbReference type="GO" id="GO:0008757">
    <property type="term" value="F:S-adenosylmethionine-dependent methyltransferase activity"/>
    <property type="evidence" value="ECO:0007669"/>
    <property type="project" value="InterPro"/>
</dbReference>
<dbReference type="GO" id="GO:0005634">
    <property type="term" value="C:nucleus"/>
    <property type="evidence" value="ECO:0007669"/>
    <property type="project" value="TreeGrafter"/>
</dbReference>
<dbReference type="GO" id="GO:0002098">
    <property type="term" value="P:tRNA wobble uridine modification"/>
    <property type="evidence" value="ECO:0007669"/>
    <property type="project" value="TreeGrafter"/>
</dbReference>
<sequence>MSQSQSCLSSIPAGTASYETEHVHKVYEIIAPHFSATRFKPWPIVENFLKGFPAGSVGLDIGCGNGKYMAVNPNIFIFGSDRSQNLIGIASKQRHHEALVADALDLPHPCSRFDFAISIAVIHHFSSQERRVEAIKSILSTLKPITGNKSETGGKALIYVWALEQKSSRRGWDENSVQDVFVPWVMRKNFAAHQTEQTYQRYYHLYRQGELDKDVSDAGGIVCESGYEKDNWYAIVQTKVQG</sequence>
<dbReference type="AlphaFoldDB" id="A0A3N4LXI3"/>
<dbReference type="STRING" id="1051890.A0A3N4LXI3"/>
<dbReference type="PANTHER" id="PTHR13069">
    <property type="entry name" value="ALKYLATED DNA REPAIR PROTEIN ALKB HOMOLOG 8"/>
    <property type="match status" value="1"/>
</dbReference>
<dbReference type="Pfam" id="PF08241">
    <property type="entry name" value="Methyltransf_11"/>
    <property type="match status" value="1"/>
</dbReference>
<protein>
    <submittedName>
        <fullName evidence="4">S-adenosyl-L-methionine-dependent methyltransferase</fullName>
    </submittedName>
</protein>
<dbReference type="InParanoid" id="A0A3N4LXI3"/>
<feature type="domain" description="Methyltransferase type 11" evidence="3">
    <location>
        <begin position="59"/>
        <end position="144"/>
    </location>
</feature>
<organism evidence="4 5">
    <name type="scientific">Terfezia boudieri ATCC MYA-4762</name>
    <dbReference type="NCBI Taxonomy" id="1051890"/>
    <lineage>
        <taxon>Eukaryota</taxon>
        <taxon>Fungi</taxon>
        <taxon>Dikarya</taxon>
        <taxon>Ascomycota</taxon>
        <taxon>Pezizomycotina</taxon>
        <taxon>Pezizomycetes</taxon>
        <taxon>Pezizales</taxon>
        <taxon>Pezizaceae</taxon>
        <taxon>Terfezia</taxon>
    </lineage>
</organism>
<dbReference type="SUPFAM" id="SSF53335">
    <property type="entry name" value="S-adenosyl-L-methionine-dependent methyltransferases"/>
    <property type="match status" value="1"/>
</dbReference>
<evidence type="ECO:0000313" key="4">
    <source>
        <dbReference type="EMBL" id="RPB26289.1"/>
    </source>
</evidence>
<evidence type="ECO:0000313" key="5">
    <source>
        <dbReference type="Proteomes" id="UP000267821"/>
    </source>
</evidence>
<dbReference type="GO" id="GO:0000049">
    <property type="term" value="F:tRNA binding"/>
    <property type="evidence" value="ECO:0007669"/>
    <property type="project" value="TreeGrafter"/>
</dbReference>
<dbReference type="GO" id="GO:0030488">
    <property type="term" value="P:tRNA methylation"/>
    <property type="evidence" value="ECO:0007669"/>
    <property type="project" value="TreeGrafter"/>
</dbReference>
<evidence type="ECO:0000256" key="1">
    <source>
        <dbReference type="ARBA" id="ARBA00022603"/>
    </source>
</evidence>
<reference evidence="4 5" key="1">
    <citation type="journal article" date="2018" name="Nat. Ecol. Evol.">
        <title>Pezizomycetes genomes reveal the molecular basis of ectomycorrhizal truffle lifestyle.</title>
        <authorList>
            <person name="Murat C."/>
            <person name="Payen T."/>
            <person name="Noel B."/>
            <person name="Kuo A."/>
            <person name="Morin E."/>
            <person name="Chen J."/>
            <person name="Kohler A."/>
            <person name="Krizsan K."/>
            <person name="Balestrini R."/>
            <person name="Da Silva C."/>
            <person name="Montanini B."/>
            <person name="Hainaut M."/>
            <person name="Levati E."/>
            <person name="Barry K.W."/>
            <person name="Belfiori B."/>
            <person name="Cichocki N."/>
            <person name="Clum A."/>
            <person name="Dockter R.B."/>
            <person name="Fauchery L."/>
            <person name="Guy J."/>
            <person name="Iotti M."/>
            <person name="Le Tacon F."/>
            <person name="Lindquist E.A."/>
            <person name="Lipzen A."/>
            <person name="Malagnac F."/>
            <person name="Mello A."/>
            <person name="Molinier V."/>
            <person name="Miyauchi S."/>
            <person name="Poulain J."/>
            <person name="Riccioni C."/>
            <person name="Rubini A."/>
            <person name="Sitrit Y."/>
            <person name="Splivallo R."/>
            <person name="Traeger S."/>
            <person name="Wang M."/>
            <person name="Zifcakova L."/>
            <person name="Wipf D."/>
            <person name="Zambonelli A."/>
            <person name="Paolocci F."/>
            <person name="Nowrousian M."/>
            <person name="Ottonello S."/>
            <person name="Baldrian P."/>
            <person name="Spatafora J.W."/>
            <person name="Henrissat B."/>
            <person name="Nagy L.G."/>
            <person name="Aury J.M."/>
            <person name="Wincker P."/>
            <person name="Grigoriev I.V."/>
            <person name="Bonfante P."/>
            <person name="Martin F.M."/>
        </authorList>
    </citation>
    <scope>NUCLEOTIDE SEQUENCE [LARGE SCALE GENOMIC DNA]</scope>
    <source>
        <strain evidence="4 5">ATCC MYA-4762</strain>
    </source>
</reference>
<proteinExistence type="predicted"/>
<dbReference type="InterPro" id="IPR051422">
    <property type="entry name" value="AlkB_tRNA_MeTrf/Diox"/>
</dbReference>
<accession>A0A3N4LXI3</accession>
<dbReference type="EMBL" id="ML121535">
    <property type="protein sequence ID" value="RPB26289.1"/>
    <property type="molecule type" value="Genomic_DNA"/>
</dbReference>
<dbReference type="InterPro" id="IPR029063">
    <property type="entry name" value="SAM-dependent_MTases_sf"/>
</dbReference>
<evidence type="ECO:0000256" key="2">
    <source>
        <dbReference type="ARBA" id="ARBA00022679"/>
    </source>
</evidence>